<keyword evidence="4" id="KW-1185">Reference proteome</keyword>
<dbReference type="STRING" id="1580092.NADRNF5_0514"/>
<evidence type="ECO:0000256" key="2">
    <source>
        <dbReference type="SAM" id="Phobius"/>
    </source>
</evidence>
<dbReference type="EMBL" id="CP011070">
    <property type="protein sequence ID" value="AJW70210.1"/>
    <property type="molecule type" value="Genomic_DNA"/>
</dbReference>
<name>A0A0D5C1K2_9ARCH</name>
<dbReference type="InterPro" id="IPR036388">
    <property type="entry name" value="WH-like_DNA-bd_sf"/>
</dbReference>
<sequence length="142" mass="16223">MVEPNFSWIYLVIFLAIPLSRIIPRLLAKRGIGFKPSQTIKENQFPPDFDGNPQRSSMDSSKPEINPSKPQTKTMLVLGELNRGTKYFENIQKNTGLHNQELESILESLEKDGLLKVHQKQGLFGLKTELLPTDKGFKEYYS</sequence>
<evidence type="ECO:0000313" key="4">
    <source>
        <dbReference type="Proteomes" id="UP000032408"/>
    </source>
</evidence>
<keyword evidence="2" id="KW-1133">Transmembrane helix</keyword>
<dbReference type="KEGG" id="nin:NADRNF5_0514"/>
<accession>A0A0D5C1K2</accession>
<proteinExistence type="predicted"/>
<dbReference type="Proteomes" id="UP000032408">
    <property type="component" value="Chromosome"/>
</dbReference>
<reference evidence="3 4" key="2">
    <citation type="journal article" date="2016" name="ISME J.">
        <title>Physiological and genomic characterization of two novel marine thaumarchaeal strains indicates niche differentiation.</title>
        <authorList>
            <person name="Bayer B."/>
            <person name="Vojvoda J."/>
            <person name="Offre P."/>
            <person name="Alves R.J."/>
            <person name="Elisabeth N.H."/>
            <person name="Garcia J.A."/>
            <person name="Volland J.M."/>
            <person name="Srivastava A."/>
            <person name="Schleper C."/>
            <person name="Herndl G.J."/>
        </authorList>
    </citation>
    <scope>NUCLEOTIDE SEQUENCE [LARGE SCALE GENOMIC DNA]</scope>
    <source>
        <strain evidence="3 4">NF5</strain>
    </source>
</reference>
<evidence type="ECO:0000256" key="1">
    <source>
        <dbReference type="SAM" id="MobiDB-lite"/>
    </source>
</evidence>
<dbReference type="SUPFAM" id="SSF46785">
    <property type="entry name" value="Winged helix' DNA-binding domain"/>
    <property type="match status" value="1"/>
</dbReference>
<dbReference type="GeneID" id="24819760"/>
<keyword evidence="2" id="KW-0472">Membrane</keyword>
<gene>
    <name evidence="3" type="ORF">NADRNF5_0514</name>
</gene>
<dbReference type="InterPro" id="IPR036390">
    <property type="entry name" value="WH_DNA-bd_sf"/>
</dbReference>
<evidence type="ECO:0000313" key="3">
    <source>
        <dbReference type="EMBL" id="AJW70210.1"/>
    </source>
</evidence>
<feature type="transmembrane region" description="Helical" evidence="2">
    <location>
        <begin position="6"/>
        <end position="28"/>
    </location>
</feature>
<protein>
    <recommendedName>
        <fullName evidence="5">HTH hxlR-type domain-containing protein</fullName>
    </recommendedName>
</protein>
<keyword evidence="2" id="KW-0812">Transmembrane</keyword>
<feature type="region of interest" description="Disordered" evidence="1">
    <location>
        <begin position="38"/>
        <end position="73"/>
    </location>
</feature>
<organism evidence="3 4">
    <name type="scientific">Nitrosopumilus adriaticus</name>
    <dbReference type="NCBI Taxonomy" id="1580092"/>
    <lineage>
        <taxon>Archaea</taxon>
        <taxon>Nitrososphaerota</taxon>
        <taxon>Nitrososphaeria</taxon>
        <taxon>Nitrosopumilales</taxon>
        <taxon>Nitrosopumilaceae</taxon>
        <taxon>Nitrosopumilus</taxon>
    </lineage>
</organism>
<dbReference type="HOGENOM" id="CLU_1901826_0_0_2"/>
<evidence type="ECO:0008006" key="5">
    <source>
        <dbReference type="Google" id="ProtNLM"/>
    </source>
</evidence>
<dbReference type="AlphaFoldDB" id="A0A0D5C1K2"/>
<reference evidence="4" key="1">
    <citation type="submission" date="2015-03" db="EMBL/GenBank/DDBJ databases">
        <title>Characterization of two novel Thaumarchaeota isolated from the Northern Adriatic Sea.</title>
        <authorList>
            <person name="Bayer B."/>
            <person name="Vojvoda J."/>
            <person name="Offre P."/>
            <person name="Srivastava A."/>
            <person name="Elisabeth N."/>
            <person name="Garcia J.A.L."/>
            <person name="Schleper C."/>
            <person name="Herndl G.J."/>
        </authorList>
    </citation>
    <scope>NUCLEOTIDE SEQUENCE [LARGE SCALE GENOMIC DNA]</scope>
    <source>
        <strain evidence="4">NF5</strain>
    </source>
</reference>
<dbReference type="RefSeq" id="WP_048115385.1">
    <property type="nucleotide sequence ID" value="NZ_CP011070.1"/>
</dbReference>
<dbReference type="Gene3D" id="1.10.10.10">
    <property type="entry name" value="Winged helix-like DNA-binding domain superfamily/Winged helix DNA-binding domain"/>
    <property type="match status" value="1"/>
</dbReference>
<dbReference type="OrthoDB" id="3060at2157"/>